<evidence type="ECO:0000313" key="2">
    <source>
        <dbReference type="Proteomes" id="UP000295157"/>
    </source>
</evidence>
<comment type="caution">
    <text evidence="1">The sequence shown here is derived from an EMBL/GenBank/DDBJ whole genome shotgun (WGS) entry which is preliminary data.</text>
</comment>
<dbReference type="SMART" id="SM00855">
    <property type="entry name" value="PGAM"/>
    <property type="match status" value="1"/>
</dbReference>
<dbReference type="OrthoDB" id="9781415at2"/>
<dbReference type="GO" id="GO:0016791">
    <property type="term" value="F:phosphatase activity"/>
    <property type="evidence" value="ECO:0007669"/>
    <property type="project" value="TreeGrafter"/>
</dbReference>
<dbReference type="Pfam" id="PF00300">
    <property type="entry name" value="His_Phos_1"/>
    <property type="match status" value="2"/>
</dbReference>
<accession>A0A4R4N1H9</accession>
<dbReference type="InterPro" id="IPR050275">
    <property type="entry name" value="PGM_Phosphatase"/>
</dbReference>
<dbReference type="InterPro" id="IPR029033">
    <property type="entry name" value="His_PPase_superfam"/>
</dbReference>
<organism evidence="1 2">
    <name type="scientific">Nonomuraea longispora</name>
    <dbReference type="NCBI Taxonomy" id="1848320"/>
    <lineage>
        <taxon>Bacteria</taxon>
        <taxon>Bacillati</taxon>
        <taxon>Actinomycetota</taxon>
        <taxon>Actinomycetes</taxon>
        <taxon>Streptosporangiales</taxon>
        <taxon>Streptosporangiaceae</taxon>
        <taxon>Nonomuraea</taxon>
    </lineage>
</organism>
<dbReference type="Gene3D" id="3.40.50.1240">
    <property type="entry name" value="Phosphoglycerate mutase-like"/>
    <property type="match status" value="2"/>
</dbReference>
<evidence type="ECO:0000313" key="1">
    <source>
        <dbReference type="EMBL" id="TDC00903.1"/>
    </source>
</evidence>
<name>A0A4R4N1H9_9ACTN</name>
<gene>
    <name evidence="1" type="ORF">E1267_33415</name>
</gene>
<protein>
    <submittedName>
        <fullName evidence="1">Histidine phosphatase family protein</fullName>
    </submittedName>
</protein>
<dbReference type="PANTHER" id="PTHR48100">
    <property type="entry name" value="BROAD-SPECIFICITY PHOSPHATASE YOR283W-RELATED"/>
    <property type="match status" value="1"/>
</dbReference>
<dbReference type="InterPro" id="IPR013078">
    <property type="entry name" value="His_Pase_superF_clade-1"/>
</dbReference>
<dbReference type="RefSeq" id="WP_132338559.1">
    <property type="nucleotide sequence ID" value="NZ_SMJZ01000174.1"/>
</dbReference>
<keyword evidence="2" id="KW-1185">Reference proteome</keyword>
<dbReference type="Proteomes" id="UP000295157">
    <property type="component" value="Unassembled WGS sequence"/>
</dbReference>
<proteinExistence type="predicted"/>
<dbReference type="PANTHER" id="PTHR48100:SF1">
    <property type="entry name" value="HISTIDINE PHOSPHATASE FAMILY PROTEIN-RELATED"/>
    <property type="match status" value="1"/>
</dbReference>
<dbReference type="CDD" id="cd07067">
    <property type="entry name" value="HP_PGM_like"/>
    <property type="match status" value="1"/>
</dbReference>
<dbReference type="SUPFAM" id="SSF53254">
    <property type="entry name" value="Phosphoglycerate mutase-like"/>
    <property type="match status" value="1"/>
</dbReference>
<sequence>MRTVYVVTHPEATHHVEGVVGGWHDSQLTPAGHRAAASIAEALRARIPAGAEVELFSSDLRRTRQTAEKVAELFGVKAIHESSVQPPPAAGERLEHDEGVAGAETKAALARRIYAAMDQIVQRPCDNQIIVTHGGSLTFVVASWIKMPIRAVGHASFLAPSGSITTLREDDCFHNRTVVHLGDIRHLSSAATG</sequence>
<dbReference type="EMBL" id="SMJZ01000174">
    <property type="protein sequence ID" value="TDC00903.1"/>
    <property type="molecule type" value="Genomic_DNA"/>
</dbReference>
<reference evidence="1 2" key="1">
    <citation type="submission" date="2019-02" db="EMBL/GenBank/DDBJ databases">
        <title>Draft genome sequences of novel Actinobacteria.</title>
        <authorList>
            <person name="Sahin N."/>
            <person name="Ay H."/>
            <person name="Saygin H."/>
        </authorList>
    </citation>
    <scope>NUCLEOTIDE SEQUENCE [LARGE SCALE GENOMIC DNA]</scope>
    <source>
        <strain evidence="1 2">KC201</strain>
    </source>
</reference>
<dbReference type="GO" id="GO:0005737">
    <property type="term" value="C:cytoplasm"/>
    <property type="evidence" value="ECO:0007669"/>
    <property type="project" value="TreeGrafter"/>
</dbReference>
<dbReference type="AlphaFoldDB" id="A0A4R4N1H9"/>